<organism evidence="2 3">
    <name type="scientific">Portunus trituberculatus</name>
    <name type="common">Swimming crab</name>
    <name type="synonym">Neptunus trituberculatus</name>
    <dbReference type="NCBI Taxonomy" id="210409"/>
    <lineage>
        <taxon>Eukaryota</taxon>
        <taxon>Metazoa</taxon>
        <taxon>Ecdysozoa</taxon>
        <taxon>Arthropoda</taxon>
        <taxon>Crustacea</taxon>
        <taxon>Multicrustacea</taxon>
        <taxon>Malacostraca</taxon>
        <taxon>Eumalacostraca</taxon>
        <taxon>Eucarida</taxon>
        <taxon>Decapoda</taxon>
        <taxon>Pleocyemata</taxon>
        <taxon>Brachyura</taxon>
        <taxon>Eubrachyura</taxon>
        <taxon>Portunoidea</taxon>
        <taxon>Portunidae</taxon>
        <taxon>Portuninae</taxon>
        <taxon>Portunus</taxon>
    </lineage>
</organism>
<evidence type="ECO:0000313" key="3">
    <source>
        <dbReference type="Proteomes" id="UP000324222"/>
    </source>
</evidence>
<dbReference type="EMBL" id="VSRR010000558">
    <property type="protein sequence ID" value="MPC17084.1"/>
    <property type="molecule type" value="Genomic_DNA"/>
</dbReference>
<name>A0A5B7D738_PORTR</name>
<comment type="caution">
    <text evidence="2">The sequence shown here is derived from an EMBL/GenBank/DDBJ whole genome shotgun (WGS) entry which is preliminary data.</text>
</comment>
<evidence type="ECO:0000313" key="2">
    <source>
        <dbReference type="EMBL" id="MPC17084.1"/>
    </source>
</evidence>
<dbReference type="Proteomes" id="UP000324222">
    <property type="component" value="Unassembled WGS sequence"/>
</dbReference>
<reference evidence="2 3" key="1">
    <citation type="submission" date="2019-05" db="EMBL/GenBank/DDBJ databases">
        <title>Another draft genome of Portunus trituberculatus and its Hox gene families provides insights of decapod evolution.</title>
        <authorList>
            <person name="Jeong J.-H."/>
            <person name="Song I."/>
            <person name="Kim S."/>
            <person name="Choi T."/>
            <person name="Kim D."/>
            <person name="Ryu S."/>
            <person name="Kim W."/>
        </authorList>
    </citation>
    <scope>NUCLEOTIDE SEQUENCE [LARGE SCALE GENOMIC DNA]</scope>
    <source>
        <tissue evidence="2">Muscle</tissue>
    </source>
</reference>
<evidence type="ECO:0000256" key="1">
    <source>
        <dbReference type="SAM" id="MobiDB-lite"/>
    </source>
</evidence>
<sequence>MDRAPPPHQHINILPIPRTPTSKGASTKQKLVKARHQVSPFASWVSEARWQRHGTADRAGERCCYCCPGPLVVPSHLGSIMGEGQARGEVDTGAGKKKEEENGRDKMVRMKIKSEWACHPAHVRGNTWPLVAMRIFVSLTSYPSATYEGQRVKRTEGIENFHKRTVC</sequence>
<accession>A0A5B7D738</accession>
<protein>
    <submittedName>
        <fullName evidence="2">Uncharacterized protein</fullName>
    </submittedName>
</protein>
<gene>
    <name evidence="2" type="ORF">E2C01_009928</name>
</gene>
<proteinExistence type="predicted"/>
<feature type="region of interest" description="Disordered" evidence="1">
    <location>
        <begin position="1"/>
        <end position="25"/>
    </location>
</feature>
<keyword evidence="3" id="KW-1185">Reference proteome</keyword>
<dbReference type="AlphaFoldDB" id="A0A5B7D738"/>